<dbReference type="OrthoDB" id="258495at2759"/>
<dbReference type="Proteomes" id="UP000247810">
    <property type="component" value="Unassembled WGS sequence"/>
</dbReference>
<accession>A0A319DDD6</accession>
<keyword evidence="3" id="KW-1185">Reference proteome</keyword>
<evidence type="ECO:0000313" key="2">
    <source>
        <dbReference type="EMBL" id="PYH95430.1"/>
    </source>
</evidence>
<reference evidence="2 3" key="1">
    <citation type="submission" date="2018-02" db="EMBL/GenBank/DDBJ databases">
        <title>The genomes of Aspergillus section Nigri reveals drivers in fungal speciation.</title>
        <authorList>
            <consortium name="DOE Joint Genome Institute"/>
            <person name="Vesth T.C."/>
            <person name="Nybo J."/>
            <person name="Theobald S."/>
            <person name="Brandl J."/>
            <person name="Frisvad J.C."/>
            <person name="Nielsen K.F."/>
            <person name="Lyhne E.K."/>
            <person name="Kogle M.E."/>
            <person name="Kuo A."/>
            <person name="Riley R."/>
            <person name="Clum A."/>
            <person name="Nolan M."/>
            <person name="Lipzen A."/>
            <person name="Salamov A."/>
            <person name="Henrissat B."/>
            <person name="Wiebenga A."/>
            <person name="De vries R.P."/>
            <person name="Grigoriev I.V."/>
            <person name="Mortensen U.H."/>
            <person name="Andersen M.R."/>
            <person name="Baker S.E."/>
        </authorList>
    </citation>
    <scope>NUCLEOTIDE SEQUENCE [LARGE SCALE GENOMIC DNA]</scope>
    <source>
        <strain evidence="2 3">CBS 707.79</strain>
    </source>
</reference>
<protein>
    <recommendedName>
        <fullName evidence="4">Camp-specific phosphodiesterase</fullName>
    </recommendedName>
</protein>
<dbReference type="PANTHER" id="PTHR28283">
    <property type="entry name" value="3',5'-CYCLIC-NUCLEOTIDE PHOSPHODIESTERASE 1"/>
    <property type="match status" value="1"/>
</dbReference>
<evidence type="ECO:0000313" key="3">
    <source>
        <dbReference type="Proteomes" id="UP000247810"/>
    </source>
</evidence>
<dbReference type="SUPFAM" id="SSF56281">
    <property type="entry name" value="Metallo-hydrolase/oxidoreductase"/>
    <property type="match status" value="1"/>
</dbReference>
<dbReference type="GO" id="GO:0006198">
    <property type="term" value="P:cAMP catabolic process"/>
    <property type="evidence" value="ECO:0007669"/>
    <property type="project" value="InterPro"/>
</dbReference>
<dbReference type="CDD" id="cd07735">
    <property type="entry name" value="class_II_PDE_MBL-fold"/>
    <property type="match status" value="1"/>
</dbReference>
<evidence type="ECO:0000256" key="1">
    <source>
        <dbReference type="SAM" id="MobiDB-lite"/>
    </source>
</evidence>
<gene>
    <name evidence="2" type="ORF">BO71DRAFT_323122</name>
</gene>
<sequence>MQNTELVCVGTAPSETESGEANASGLQVIVLGPTGGPREDRVTGLLVRSTSTEWSSNSVVAVDAGTLLCGIIDTLEPCDNYQELSTHGPFAGLHLPHNNASANATHFFRHIIGAVLITHPHLDHLSAFAINTPVLEAGSGAKALAALPSVVAAIKTHVFNDVIWPNLSDEDGGAGLVTYQRLVEGGNPMMGRGDEKGYTRVCEGLLAMCIGVSHGHCKQRFVAEGEIQRRMSSVTYGGYPHTFDEQAGTGQAMHLASSRSQNCKLIGTRVVSPEISPGLRVPGKEGWATVESSAFFIRDPATKKEVIIFGDVEPDSISFDPRNSRVWEAAAPKVVASQLRAIFIECSYNDDVEDASLYGHLCPRHLIDELIEFAERVTELKHPELSLVKKSKRASAPEVPAEPVLSPRSKKAALVGEKGDHRRGSARIRRRHTRARLVLEDTPEDAERKNPSISHAPEDVGIDLALAESSDPLTTLEWPEPPLAGLLVYIIHIKENMTDGPPAGERILQELQAQGEAAGLGCEFHIPVRGESVFV</sequence>
<dbReference type="GO" id="GO:1902660">
    <property type="term" value="P:negative regulation of glucose mediated signaling pathway"/>
    <property type="evidence" value="ECO:0007669"/>
    <property type="project" value="TreeGrafter"/>
</dbReference>
<dbReference type="InterPro" id="IPR036866">
    <property type="entry name" value="RibonucZ/Hydroxyglut_hydro"/>
</dbReference>
<evidence type="ECO:0008006" key="4">
    <source>
        <dbReference type="Google" id="ProtNLM"/>
    </source>
</evidence>
<dbReference type="EMBL" id="KZ825853">
    <property type="protein sequence ID" value="PYH95430.1"/>
    <property type="molecule type" value="Genomic_DNA"/>
</dbReference>
<dbReference type="PANTHER" id="PTHR28283:SF1">
    <property type="entry name" value="3',5'-CYCLIC-NUCLEOTIDE PHOSPHODIESTERASE 1"/>
    <property type="match status" value="1"/>
</dbReference>
<name>A0A319DDD6_9EURO</name>
<proteinExistence type="predicted"/>
<dbReference type="AlphaFoldDB" id="A0A319DDD6"/>
<dbReference type="STRING" id="1448320.A0A319DDD6"/>
<dbReference type="PRINTS" id="PR00388">
    <property type="entry name" value="PDIESTERASE2"/>
</dbReference>
<organism evidence="2 3">
    <name type="scientific">Aspergillus ellipticus CBS 707.79</name>
    <dbReference type="NCBI Taxonomy" id="1448320"/>
    <lineage>
        <taxon>Eukaryota</taxon>
        <taxon>Fungi</taxon>
        <taxon>Dikarya</taxon>
        <taxon>Ascomycota</taxon>
        <taxon>Pezizomycotina</taxon>
        <taxon>Eurotiomycetes</taxon>
        <taxon>Eurotiomycetidae</taxon>
        <taxon>Eurotiales</taxon>
        <taxon>Aspergillaceae</taxon>
        <taxon>Aspergillus</taxon>
        <taxon>Aspergillus subgen. Circumdati</taxon>
    </lineage>
</organism>
<dbReference type="GO" id="GO:0004115">
    <property type="term" value="F:3',5'-cyclic-AMP phosphodiesterase activity"/>
    <property type="evidence" value="ECO:0007669"/>
    <property type="project" value="InterPro"/>
</dbReference>
<feature type="region of interest" description="Disordered" evidence="1">
    <location>
        <begin position="396"/>
        <end position="427"/>
    </location>
</feature>
<dbReference type="VEuPathDB" id="FungiDB:BO71DRAFT_323122"/>
<dbReference type="InterPro" id="IPR000396">
    <property type="entry name" value="Pdiesterase2"/>
</dbReference>
<dbReference type="Pfam" id="PF02112">
    <property type="entry name" value="PDEase_II"/>
    <property type="match status" value="2"/>
</dbReference>
<dbReference type="GO" id="GO:0047555">
    <property type="term" value="F:3',5'-cyclic-GMP phosphodiesterase activity"/>
    <property type="evidence" value="ECO:0007669"/>
    <property type="project" value="TreeGrafter"/>
</dbReference>